<dbReference type="EMBL" id="BT128252">
    <property type="protein sequence ID" value="AEE63212.1"/>
    <property type="molecule type" value="mRNA"/>
</dbReference>
<dbReference type="Proteomes" id="UP000019118">
    <property type="component" value="Unassembled WGS sequence"/>
</dbReference>
<accession>J3JYC6</accession>
<name>J3JYC6_DENPD</name>
<evidence type="ECO:0000313" key="10">
    <source>
        <dbReference type="EMBL" id="ENN78350.1"/>
    </source>
</evidence>
<dbReference type="KEGG" id="dpa:109536115"/>
<dbReference type="EMBL" id="KB740914">
    <property type="protein sequence ID" value="ENN78350.1"/>
    <property type="molecule type" value="Genomic_DNA"/>
</dbReference>
<protein>
    <recommendedName>
        <fullName evidence="7">Nuclear envelope membrane protein</fullName>
    </recommendedName>
    <alternativeName>
        <fullName evidence="6">Nuclear rim protein</fullName>
    </alternativeName>
</protein>
<evidence type="ECO:0000313" key="9">
    <source>
        <dbReference type="EMBL" id="AEE63212.1"/>
    </source>
</evidence>
<dbReference type="PANTHER" id="PTHR31040:SF1">
    <property type="entry name" value="NURIM"/>
    <property type="match status" value="1"/>
</dbReference>
<comment type="similarity">
    <text evidence="2">Belongs to the nurim family.</text>
</comment>
<dbReference type="HOGENOM" id="CLU_083708_0_0_1"/>
<dbReference type="EMBL" id="KB632005">
    <property type="protein sequence ID" value="ERL87932.1"/>
    <property type="molecule type" value="Genomic_DNA"/>
</dbReference>
<dbReference type="EnsemblMetazoa" id="XM_019902198.1">
    <property type="protein sequence ID" value="XP_019757757.1"/>
    <property type="gene ID" value="LOC109536115"/>
</dbReference>
<evidence type="ECO:0000256" key="8">
    <source>
        <dbReference type="SAM" id="Phobius"/>
    </source>
</evidence>
<feature type="transmembrane region" description="Helical" evidence="8">
    <location>
        <begin position="127"/>
        <end position="146"/>
    </location>
</feature>
<evidence type="ECO:0000313" key="14">
    <source>
        <dbReference type="Proteomes" id="UP000030742"/>
    </source>
</evidence>
<evidence type="ECO:0000256" key="3">
    <source>
        <dbReference type="ARBA" id="ARBA00022692"/>
    </source>
</evidence>
<reference evidence="9" key="1">
    <citation type="journal article" date="2012" name="Insect Biochem. Mol. Biol.">
        <title>Transcriptome and full-length cDNA resources for the mountain pine beetle, Dendroctonus ponderosae Hopkins, a major insect pest of pine forests.</title>
        <authorList>
            <person name="Keeling C.I."/>
            <person name="Henderson H."/>
            <person name="Li M."/>
            <person name="Yuen M."/>
            <person name="Clark E.L."/>
            <person name="Fraser J.D."/>
            <person name="Huber D.P."/>
            <person name="Liao N.Y."/>
            <person name="Roderick Docking T."/>
            <person name="Birol I."/>
            <person name="Chan S.K."/>
            <person name="Taylor G.A."/>
            <person name="Palmquist D."/>
            <person name="Jones S.J."/>
            <person name="Bohlmann J."/>
        </authorList>
    </citation>
    <scope>NUCLEOTIDE SEQUENCE</scope>
    <source>
        <tissue evidence="9">Midgut and adhering fatbody of emerged adults of both sexes 1</tissue>
    </source>
</reference>
<evidence type="ECO:0000256" key="4">
    <source>
        <dbReference type="ARBA" id="ARBA00022989"/>
    </source>
</evidence>
<reference evidence="13 14" key="2">
    <citation type="journal article" date="2013" name="Genome Biol.">
        <title>Draft genome of the mountain pine beetle, Dendroctonus ponderosae Hopkins, a major forest pest.</title>
        <authorList>
            <person name="Keeling C.I."/>
            <person name="Yuen M.M."/>
            <person name="Liao N.Y."/>
            <person name="Docking T.R."/>
            <person name="Chan S.K."/>
            <person name="Taylor G.A."/>
            <person name="Palmquist D.L."/>
            <person name="Jackman S.D."/>
            <person name="Nguyen A."/>
            <person name="Li M."/>
            <person name="Henderson H."/>
            <person name="Janes J.K."/>
            <person name="Zhao Y."/>
            <person name="Pandoh P."/>
            <person name="Moore R."/>
            <person name="Sperling F.A."/>
            <person name="Huber D.P."/>
            <person name="Birol I."/>
            <person name="Jones S.J."/>
            <person name="Bohlmann J."/>
        </authorList>
    </citation>
    <scope>NUCLEOTIDE SEQUENCE</scope>
</reference>
<evidence type="ECO:0000313" key="13">
    <source>
        <dbReference type="Proteomes" id="UP000019118"/>
    </source>
</evidence>
<dbReference type="Proteomes" id="UP000030742">
    <property type="component" value="Unassembled WGS sequence"/>
</dbReference>
<evidence type="ECO:0000256" key="5">
    <source>
        <dbReference type="ARBA" id="ARBA00023136"/>
    </source>
</evidence>
<keyword evidence="3 8" id="KW-0812">Transmembrane</keyword>
<proteinExistence type="evidence at transcript level"/>
<dbReference type="OMA" id="WSIWFPL"/>
<organism evidence="9">
    <name type="scientific">Dendroctonus ponderosae</name>
    <name type="common">Mountain pine beetle</name>
    <dbReference type="NCBI Taxonomy" id="77166"/>
    <lineage>
        <taxon>Eukaryota</taxon>
        <taxon>Metazoa</taxon>
        <taxon>Ecdysozoa</taxon>
        <taxon>Arthropoda</taxon>
        <taxon>Hexapoda</taxon>
        <taxon>Insecta</taxon>
        <taxon>Pterygota</taxon>
        <taxon>Neoptera</taxon>
        <taxon>Endopterygota</taxon>
        <taxon>Coleoptera</taxon>
        <taxon>Polyphaga</taxon>
        <taxon>Cucujiformia</taxon>
        <taxon>Curculionidae</taxon>
        <taxon>Scolytinae</taxon>
        <taxon>Dendroctonus</taxon>
    </lineage>
</organism>
<feature type="transmembrane region" description="Helical" evidence="8">
    <location>
        <begin position="188"/>
        <end position="218"/>
    </location>
</feature>
<evidence type="ECO:0000256" key="1">
    <source>
        <dbReference type="ARBA" id="ARBA00004473"/>
    </source>
</evidence>
<comment type="subcellular location">
    <subcellularLocation>
        <location evidence="1">Nucleus inner membrane</location>
        <topology evidence="1">Multi-pass membrane protein</topology>
    </subcellularLocation>
</comment>
<evidence type="ECO:0000256" key="2">
    <source>
        <dbReference type="ARBA" id="ARBA00010631"/>
    </source>
</evidence>
<feature type="transmembrane region" description="Helical" evidence="8">
    <location>
        <begin position="12"/>
        <end position="34"/>
    </location>
</feature>
<dbReference type="AlphaFoldDB" id="J3JYC6"/>
<dbReference type="OrthoDB" id="10050858at2759"/>
<evidence type="ECO:0000313" key="12">
    <source>
        <dbReference type="EnsemblMetazoa" id="XP_019757757.1"/>
    </source>
</evidence>
<gene>
    <name evidence="12" type="primary">109536115</name>
    <name evidence="11" type="ORF">D910_05320</name>
    <name evidence="10" type="ORF">YQE_05152</name>
</gene>
<sequence length="247" mass="29370">MFRRLFDLIKLLFALFSFVSVFYIILEFAYFISYSKPVVRGKDDPWINLFGALFTDMLLLSLFVLQHSAMASRTFRRAVHTLGLYDITRSIYITATAAVLWTVIKYWQPTSHHILWNINPSNKQLRYAFTGIHVIAWIIIYVANICTDVPELLGLKQVYYKLMNLPEPIMMKSYRLQKLTAHMRHPSFLGFLLVFWLSPVMTIDRVLLATILTLYMYMAWNTDVQDYNYQKYMYQKKYHELKRLKVN</sequence>
<dbReference type="GO" id="GO:0005637">
    <property type="term" value="C:nuclear inner membrane"/>
    <property type="evidence" value="ECO:0007669"/>
    <property type="project" value="UniProtKB-SubCell"/>
</dbReference>
<feature type="transmembrane region" description="Helical" evidence="8">
    <location>
        <begin position="46"/>
        <end position="65"/>
    </location>
</feature>
<keyword evidence="4 8" id="KW-1133">Transmembrane helix</keyword>
<evidence type="ECO:0000313" key="11">
    <source>
        <dbReference type="EMBL" id="ERL87932.1"/>
    </source>
</evidence>
<keyword evidence="5 8" id="KW-0472">Membrane</keyword>
<dbReference type="InterPro" id="IPR033580">
    <property type="entry name" value="Nurim-like"/>
</dbReference>
<evidence type="ECO:0000256" key="6">
    <source>
        <dbReference type="ARBA" id="ARBA00031700"/>
    </source>
</evidence>
<evidence type="ECO:0000256" key="7">
    <source>
        <dbReference type="ARBA" id="ARBA00032957"/>
    </source>
</evidence>
<dbReference type="PANTHER" id="PTHR31040">
    <property type="entry name" value="NURIM"/>
    <property type="match status" value="1"/>
</dbReference>
<keyword evidence="13" id="KW-1185">Reference proteome</keyword>
<feature type="transmembrane region" description="Helical" evidence="8">
    <location>
        <begin position="86"/>
        <end position="107"/>
    </location>
</feature>
<reference evidence="12" key="3">
    <citation type="submission" date="2024-08" db="UniProtKB">
        <authorList>
            <consortium name="EnsemblMetazoa"/>
        </authorList>
    </citation>
    <scope>IDENTIFICATION</scope>
</reference>